<feature type="transmembrane region" description="Helical" evidence="6">
    <location>
        <begin position="539"/>
        <end position="558"/>
    </location>
</feature>
<feature type="compositionally biased region" description="Basic and acidic residues" evidence="5">
    <location>
        <begin position="664"/>
        <end position="688"/>
    </location>
</feature>
<feature type="region of interest" description="Disordered" evidence="5">
    <location>
        <begin position="723"/>
        <end position="777"/>
    </location>
</feature>
<feature type="transmembrane region" description="Helical" evidence="6">
    <location>
        <begin position="335"/>
        <end position="356"/>
    </location>
</feature>
<sequence length="777" mass="84060">MSLQRLSMGFRKSSMSSRDMSDPQAYRTSDEVRVRNQSAASVKPETSSSDSTAVSLTGRTQPTQYKPGLWLYLAFATLAILTIMVALDATALSVALPIIAKALHGTGLEAFWAATSYLLTSTVFQPTIAALSNAFGRKWITTMSVIFFLVGILMAGLSQNFTLLLAGRTVQGIGGGGIIVLTQVIICDLVPLRLRGQWFGVISGMYAIGSVSGPLLGGVFSEQVSWRWIFWINLPFTGAGLIMIPLFIRLGVGKSSFVRKLAHIDWIGSIIFIASTTGFLIPLSWGGVSYPWSSWHTVAPFSASSVGLVLLYVYEERAATNPIIRTSIFKNRNAAAAYFCVVIHGMVVVGSLYYLPLYYEAVKGLSPILSGVALFPETFTVAPGAFIVGTAISRTGHYRWAIWSGWAITTLGLGFLYFLDVNTSTVEWIFLNLVVGIGLGFNYSALGVALQASTSEEDMSSAVAMFTFFRLFGQALGVVIGGVVFQNQIKSKLLASPDLAAMADQYASDGSALAQLIINLPASPSKTTLVQAYADSLKVFWVVLCAIAGVALLVSFVITRVSLDREFVSPQALAGDRDDVGLMAERGEEESESETDQQQVNEEKPDEPPSYDAEMEPVGRRVSFREPDKSSIRPDRALSPRWQSMSGLPEGQRSSSAYSVPIDALDKPEPARTRGIGEAKDLPPERGHPPSWMQLSNIRQHTPLSELMADPFENVMRRGVVRNSAYRSSPLAAGQGSNRNSGMSQSSKRNSGVGSRRQSRGEGSSRPVSWAPVYGMG</sequence>
<dbReference type="PANTHER" id="PTHR23501:SF59">
    <property type="entry name" value="MAJOR FACILITATOR SUPERFAMILY (MFS) PROFILE DOMAIN-CONTAINING PROTEIN-RELATED"/>
    <property type="match status" value="1"/>
</dbReference>
<keyword evidence="2 6" id="KW-0812">Transmembrane</keyword>
<feature type="transmembrane region" description="Helical" evidence="6">
    <location>
        <begin position="111"/>
        <end position="132"/>
    </location>
</feature>
<keyword evidence="3 6" id="KW-1133">Transmembrane helix</keyword>
<evidence type="ECO:0000256" key="2">
    <source>
        <dbReference type="ARBA" id="ARBA00022692"/>
    </source>
</evidence>
<feature type="compositionally biased region" description="Polar residues" evidence="5">
    <location>
        <begin position="35"/>
        <end position="56"/>
    </location>
</feature>
<feature type="transmembrane region" description="Helical" evidence="6">
    <location>
        <begin position="297"/>
        <end position="314"/>
    </location>
</feature>
<proteinExistence type="predicted"/>
<evidence type="ECO:0000256" key="6">
    <source>
        <dbReference type="SAM" id="Phobius"/>
    </source>
</evidence>
<feature type="compositionally biased region" description="Basic and acidic residues" evidence="5">
    <location>
        <begin position="617"/>
        <end position="638"/>
    </location>
</feature>
<reference evidence="8" key="1">
    <citation type="submission" date="2017-12" db="EMBL/GenBank/DDBJ databases">
        <title>Genome Sequencing Reveals a Rich Biosynthetic Potential.</title>
        <authorList>
            <person name="Bertrand R.L."/>
            <person name="Abdel-Hameed M.E."/>
            <person name="Sorensen J.L."/>
        </authorList>
    </citation>
    <scope>NUCLEOTIDE SEQUENCE</scope>
</reference>
<dbReference type="Pfam" id="PF07690">
    <property type="entry name" value="MFS_1"/>
    <property type="match status" value="1"/>
</dbReference>
<dbReference type="InterPro" id="IPR020846">
    <property type="entry name" value="MFS_dom"/>
</dbReference>
<dbReference type="SUPFAM" id="SSF103473">
    <property type="entry name" value="MFS general substrate transporter"/>
    <property type="match status" value="1"/>
</dbReference>
<evidence type="ECO:0000256" key="1">
    <source>
        <dbReference type="ARBA" id="ARBA00004141"/>
    </source>
</evidence>
<dbReference type="InterPro" id="IPR036259">
    <property type="entry name" value="MFS_trans_sf"/>
</dbReference>
<feature type="transmembrane region" description="Helical" evidence="6">
    <location>
        <begin position="198"/>
        <end position="216"/>
    </location>
</feature>
<dbReference type="InterPro" id="IPR011701">
    <property type="entry name" value="MFS"/>
</dbReference>
<dbReference type="PROSITE" id="PS50850">
    <property type="entry name" value="MFS"/>
    <property type="match status" value="1"/>
</dbReference>
<feature type="domain" description="Major facilitator superfamily (MFS) profile" evidence="7">
    <location>
        <begin position="74"/>
        <end position="563"/>
    </location>
</feature>
<feature type="compositionally biased region" description="Polar residues" evidence="5">
    <location>
        <begin position="735"/>
        <end position="748"/>
    </location>
</feature>
<feature type="transmembrane region" description="Helical" evidence="6">
    <location>
        <begin position="264"/>
        <end position="285"/>
    </location>
</feature>
<evidence type="ECO:0000259" key="7">
    <source>
        <dbReference type="PROSITE" id="PS50850"/>
    </source>
</evidence>
<dbReference type="CDD" id="cd17502">
    <property type="entry name" value="MFS_Azr1_MDR_like"/>
    <property type="match status" value="1"/>
</dbReference>
<evidence type="ECO:0000256" key="4">
    <source>
        <dbReference type="ARBA" id="ARBA00023136"/>
    </source>
</evidence>
<name>A0A2K9YDG6_CLAUC</name>
<feature type="transmembrane region" description="Helical" evidence="6">
    <location>
        <begin position="462"/>
        <end position="485"/>
    </location>
</feature>
<feature type="transmembrane region" description="Helical" evidence="6">
    <location>
        <begin position="69"/>
        <end position="99"/>
    </location>
</feature>
<feature type="transmembrane region" description="Helical" evidence="6">
    <location>
        <begin position="228"/>
        <end position="252"/>
    </location>
</feature>
<feature type="region of interest" description="Disordered" evidence="5">
    <location>
        <begin position="586"/>
        <end position="693"/>
    </location>
</feature>
<dbReference type="AlphaFoldDB" id="A0A2K9YDG6"/>
<comment type="subcellular location">
    <subcellularLocation>
        <location evidence="1">Membrane</location>
        <topology evidence="1">Multi-pass membrane protein</topology>
    </subcellularLocation>
</comment>
<protein>
    <submittedName>
        <fullName evidence="8">Putative MFS general substrate transporter</fullName>
    </submittedName>
</protein>
<dbReference type="PRINTS" id="PR01036">
    <property type="entry name" value="TCRTETB"/>
</dbReference>
<feature type="transmembrane region" description="Helical" evidence="6">
    <location>
        <begin position="368"/>
        <end position="388"/>
    </location>
</feature>
<dbReference type="Gene3D" id="1.20.1720.10">
    <property type="entry name" value="Multidrug resistance protein D"/>
    <property type="match status" value="1"/>
</dbReference>
<evidence type="ECO:0000256" key="3">
    <source>
        <dbReference type="ARBA" id="ARBA00022989"/>
    </source>
</evidence>
<dbReference type="EMBL" id="MG777481">
    <property type="protein sequence ID" value="AUW30896.1"/>
    <property type="molecule type" value="Genomic_DNA"/>
</dbReference>
<dbReference type="GO" id="GO:0005886">
    <property type="term" value="C:plasma membrane"/>
    <property type="evidence" value="ECO:0007669"/>
    <property type="project" value="TreeGrafter"/>
</dbReference>
<keyword evidence="4 6" id="KW-0472">Membrane</keyword>
<accession>A0A2K9YDG6</accession>
<dbReference type="Gene3D" id="1.20.1250.20">
    <property type="entry name" value="MFS general substrate transporter like domains"/>
    <property type="match status" value="1"/>
</dbReference>
<dbReference type="PANTHER" id="PTHR23501">
    <property type="entry name" value="MAJOR FACILITATOR SUPERFAMILY"/>
    <property type="match status" value="1"/>
</dbReference>
<organism evidence="8">
    <name type="scientific">Cladonia uncialis subsp. uncialis</name>
    <dbReference type="NCBI Taxonomy" id="180999"/>
    <lineage>
        <taxon>Eukaryota</taxon>
        <taxon>Fungi</taxon>
        <taxon>Dikarya</taxon>
        <taxon>Ascomycota</taxon>
        <taxon>Pezizomycotina</taxon>
        <taxon>Lecanoromycetes</taxon>
        <taxon>OSLEUM clade</taxon>
        <taxon>Lecanoromycetidae</taxon>
        <taxon>Lecanorales</taxon>
        <taxon>Lecanorineae</taxon>
        <taxon>Cladoniaceae</taxon>
        <taxon>Cladonia</taxon>
    </lineage>
</organism>
<feature type="compositionally biased region" description="Low complexity" evidence="5">
    <location>
        <begin position="749"/>
        <end position="766"/>
    </location>
</feature>
<feature type="transmembrane region" description="Helical" evidence="6">
    <location>
        <begin position="139"/>
        <end position="158"/>
    </location>
</feature>
<feature type="transmembrane region" description="Helical" evidence="6">
    <location>
        <begin position="430"/>
        <end position="450"/>
    </location>
</feature>
<feature type="compositionally biased region" description="Polar residues" evidence="5">
    <location>
        <begin position="641"/>
        <end position="658"/>
    </location>
</feature>
<feature type="region of interest" description="Disordered" evidence="5">
    <location>
        <begin position="1"/>
        <end position="56"/>
    </location>
</feature>
<evidence type="ECO:0000313" key="8">
    <source>
        <dbReference type="EMBL" id="AUW30896.1"/>
    </source>
</evidence>
<dbReference type="GO" id="GO:0022857">
    <property type="term" value="F:transmembrane transporter activity"/>
    <property type="evidence" value="ECO:0007669"/>
    <property type="project" value="InterPro"/>
</dbReference>
<evidence type="ECO:0000256" key="5">
    <source>
        <dbReference type="SAM" id="MobiDB-lite"/>
    </source>
</evidence>
<feature type="transmembrane region" description="Helical" evidence="6">
    <location>
        <begin position="170"/>
        <end position="191"/>
    </location>
</feature>
<feature type="transmembrane region" description="Helical" evidence="6">
    <location>
        <begin position="400"/>
        <end position="418"/>
    </location>
</feature>